<dbReference type="Pfam" id="PF09409">
    <property type="entry name" value="PUB"/>
    <property type="match status" value="1"/>
</dbReference>
<feature type="domain" description="PUB" evidence="2">
    <location>
        <begin position="64"/>
        <end position="131"/>
    </location>
</feature>
<sequence>MPAPSANSLADAIERRLREQRVQPQTDPGKTYAAFDEHHEKRQEFRRMIDPGILRPNARPLALEALQTLLKLAENILQHPNDPKYQRFKPANATIKRLIIDLKGTVEYAREMGFDPQVENYQPYYQFKPRRMGDLRIGAEILREALDREMSKEERAERAKQQEKAVAAAQVANIKQAFIDDRKSQALRSRREEELRQARATAAARQGSQPPASPSVPPGTMPSSGGRTLNGNVVSIQEDEDYGGDDDDE</sequence>
<feature type="region of interest" description="Disordered" evidence="1">
    <location>
        <begin position="183"/>
        <end position="249"/>
    </location>
</feature>
<evidence type="ECO:0000313" key="4">
    <source>
        <dbReference type="Proteomes" id="UP000703269"/>
    </source>
</evidence>
<name>A0A9P3FZ78_9APHY</name>
<reference evidence="3 4" key="1">
    <citation type="submission" date="2021-08" db="EMBL/GenBank/DDBJ databases">
        <title>Draft Genome Sequence of Phanerochaete sordida strain YK-624.</title>
        <authorList>
            <person name="Mori T."/>
            <person name="Dohra H."/>
            <person name="Suzuki T."/>
            <person name="Kawagishi H."/>
            <person name="Hirai H."/>
        </authorList>
    </citation>
    <scope>NUCLEOTIDE SEQUENCE [LARGE SCALE GENOMIC DNA]</scope>
    <source>
        <strain evidence="3 4">YK-624</strain>
    </source>
</reference>
<proteinExistence type="predicted"/>
<dbReference type="EMBL" id="BPQB01000001">
    <property type="protein sequence ID" value="GJE84844.1"/>
    <property type="molecule type" value="Genomic_DNA"/>
</dbReference>
<dbReference type="OrthoDB" id="49605at2759"/>
<feature type="compositionally biased region" description="Basic and acidic residues" evidence="1">
    <location>
        <begin position="183"/>
        <end position="197"/>
    </location>
</feature>
<evidence type="ECO:0000313" key="3">
    <source>
        <dbReference type="EMBL" id="GJE84844.1"/>
    </source>
</evidence>
<feature type="compositionally biased region" description="Pro residues" evidence="1">
    <location>
        <begin position="211"/>
        <end position="220"/>
    </location>
</feature>
<dbReference type="InterPro" id="IPR018997">
    <property type="entry name" value="PUB_domain"/>
</dbReference>
<keyword evidence="4" id="KW-1185">Reference proteome</keyword>
<dbReference type="CDD" id="cd09212">
    <property type="entry name" value="PUB"/>
    <property type="match status" value="1"/>
</dbReference>
<protein>
    <submittedName>
        <fullName evidence="3">PUB domain-containing protein</fullName>
    </submittedName>
</protein>
<dbReference type="SMART" id="SM00580">
    <property type="entry name" value="PUG"/>
    <property type="match status" value="1"/>
</dbReference>
<dbReference type="SUPFAM" id="SSF143503">
    <property type="entry name" value="PUG domain-like"/>
    <property type="match status" value="1"/>
</dbReference>
<feature type="compositionally biased region" description="Polar residues" evidence="1">
    <location>
        <begin position="221"/>
        <end position="235"/>
    </location>
</feature>
<evidence type="ECO:0000256" key="1">
    <source>
        <dbReference type="SAM" id="MobiDB-lite"/>
    </source>
</evidence>
<dbReference type="AlphaFoldDB" id="A0A9P3FZ78"/>
<accession>A0A9P3FZ78</accession>
<gene>
    <name evidence="3" type="ORF">PsYK624_009200</name>
</gene>
<organism evidence="3 4">
    <name type="scientific">Phanerochaete sordida</name>
    <dbReference type="NCBI Taxonomy" id="48140"/>
    <lineage>
        <taxon>Eukaryota</taxon>
        <taxon>Fungi</taxon>
        <taxon>Dikarya</taxon>
        <taxon>Basidiomycota</taxon>
        <taxon>Agaricomycotina</taxon>
        <taxon>Agaricomycetes</taxon>
        <taxon>Polyporales</taxon>
        <taxon>Phanerochaetaceae</taxon>
        <taxon>Phanerochaete</taxon>
    </lineage>
</organism>
<evidence type="ECO:0000259" key="2">
    <source>
        <dbReference type="Pfam" id="PF09409"/>
    </source>
</evidence>
<feature type="compositionally biased region" description="Acidic residues" evidence="1">
    <location>
        <begin position="237"/>
        <end position="249"/>
    </location>
</feature>
<dbReference type="InterPro" id="IPR036339">
    <property type="entry name" value="PUB-like_dom_sf"/>
</dbReference>
<dbReference type="Proteomes" id="UP000703269">
    <property type="component" value="Unassembled WGS sequence"/>
</dbReference>
<comment type="caution">
    <text evidence="3">The sequence shown here is derived from an EMBL/GenBank/DDBJ whole genome shotgun (WGS) entry which is preliminary data.</text>
</comment>
<dbReference type="Gene3D" id="1.20.58.2190">
    <property type="match status" value="1"/>
</dbReference>